<accession>X0SNS2</accession>
<sequence>MLQNVERLEKQTTAFAAIADGIYALLPVRNTMNQPGFGSLLEDIAGLLPGNLAPQAVLVDVLAKPAEVQAYLSGVLAIGRVRIQVFPVLAWTGGYAEILLSIQHLHYIFVGEDLSGVFYGLFDRQSPKAFSVNLGILVHETVKVVSIHKRRHGLAVLVGAPRPEDTAVKNEEGVIEA</sequence>
<dbReference type="EMBL" id="BARS01004736">
    <property type="protein sequence ID" value="GAF82748.1"/>
    <property type="molecule type" value="Genomic_DNA"/>
</dbReference>
<organism evidence="1">
    <name type="scientific">marine sediment metagenome</name>
    <dbReference type="NCBI Taxonomy" id="412755"/>
    <lineage>
        <taxon>unclassified sequences</taxon>
        <taxon>metagenomes</taxon>
        <taxon>ecological metagenomes</taxon>
    </lineage>
</organism>
<reference evidence="1" key="1">
    <citation type="journal article" date="2014" name="Front. Microbiol.">
        <title>High frequency of phylogenetically diverse reductive dehalogenase-homologous genes in deep subseafloor sedimentary metagenomes.</title>
        <authorList>
            <person name="Kawai M."/>
            <person name="Futagami T."/>
            <person name="Toyoda A."/>
            <person name="Takaki Y."/>
            <person name="Nishi S."/>
            <person name="Hori S."/>
            <person name="Arai W."/>
            <person name="Tsubouchi T."/>
            <person name="Morono Y."/>
            <person name="Uchiyama I."/>
            <person name="Ito T."/>
            <person name="Fujiyama A."/>
            <person name="Inagaki F."/>
            <person name="Takami H."/>
        </authorList>
    </citation>
    <scope>NUCLEOTIDE SEQUENCE</scope>
    <source>
        <strain evidence="1">Expedition CK06-06</strain>
    </source>
</reference>
<proteinExistence type="predicted"/>
<evidence type="ECO:0000313" key="1">
    <source>
        <dbReference type="EMBL" id="GAF82748.1"/>
    </source>
</evidence>
<gene>
    <name evidence="1" type="ORF">S01H1_09262</name>
</gene>
<comment type="caution">
    <text evidence="1">The sequence shown here is derived from an EMBL/GenBank/DDBJ whole genome shotgun (WGS) entry which is preliminary data.</text>
</comment>
<feature type="non-terminal residue" evidence="1">
    <location>
        <position position="177"/>
    </location>
</feature>
<dbReference type="AlphaFoldDB" id="X0SNS2"/>
<name>X0SNS2_9ZZZZ</name>
<protein>
    <submittedName>
        <fullName evidence="1">Uncharacterized protein</fullName>
    </submittedName>
</protein>